<dbReference type="Proteomes" id="UP000247498">
    <property type="component" value="Unassembled WGS sequence"/>
</dbReference>
<evidence type="ECO:0000256" key="1">
    <source>
        <dbReference type="SAM" id="MobiDB-lite"/>
    </source>
</evidence>
<keyword evidence="3" id="KW-1185">Reference proteome</keyword>
<feature type="compositionally biased region" description="Low complexity" evidence="1">
    <location>
        <begin position="118"/>
        <end position="136"/>
    </location>
</feature>
<gene>
    <name evidence="2" type="ORF">Rsub_08825</name>
</gene>
<proteinExistence type="predicted"/>
<dbReference type="InterPro" id="IPR013083">
    <property type="entry name" value="Znf_RING/FYVE/PHD"/>
</dbReference>
<evidence type="ECO:0000313" key="3">
    <source>
        <dbReference type="Proteomes" id="UP000247498"/>
    </source>
</evidence>
<feature type="region of interest" description="Disordered" evidence="1">
    <location>
        <begin position="117"/>
        <end position="156"/>
    </location>
</feature>
<evidence type="ECO:0000313" key="2">
    <source>
        <dbReference type="EMBL" id="GBF96010.1"/>
    </source>
</evidence>
<dbReference type="AlphaFoldDB" id="A0A2V0PDN4"/>
<dbReference type="EMBL" id="BDRX01000073">
    <property type="protein sequence ID" value="GBF96010.1"/>
    <property type="molecule type" value="Genomic_DNA"/>
</dbReference>
<dbReference type="InParanoid" id="A0A2V0PDN4"/>
<comment type="caution">
    <text evidence="2">The sequence shown here is derived from an EMBL/GenBank/DDBJ whole genome shotgun (WGS) entry which is preliminary data.</text>
</comment>
<organism evidence="2 3">
    <name type="scientific">Raphidocelis subcapitata</name>
    <dbReference type="NCBI Taxonomy" id="307507"/>
    <lineage>
        <taxon>Eukaryota</taxon>
        <taxon>Viridiplantae</taxon>
        <taxon>Chlorophyta</taxon>
        <taxon>core chlorophytes</taxon>
        <taxon>Chlorophyceae</taxon>
        <taxon>CS clade</taxon>
        <taxon>Sphaeropleales</taxon>
        <taxon>Selenastraceae</taxon>
        <taxon>Raphidocelis</taxon>
    </lineage>
</organism>
<protein>
    <recommendedName>
        <fullName evidence="4">RING-type domain-containing protein</fullName>
    </recommendedName>
</protein>
<evidence type="ECO:0008006" key="4">
    <source>
        <dbReference type="Google" id="ProtNLM"/>
    </source>
</evidence>
<dbReference type="Gene3D" id="3.30.40.10">
    <property type="entry name" value="Zinc/RING finger domain, C3HC4 (zinc finger)"/>
    <property type="match status" value="1"/>
</dbReference>
<sequence>MHQALRLVVALTCGALTYVVLRRRLAVPAGEWPCGGTALLSEMSGDAVCGAGQRLGAVAVARQAVGSGLRALVPPPTDSAAEPPEAACGLLAAGPQAPPPAQELESQPDADLLQEARAQPAGAPAAQQPDCCAPPAGTQPPAPAANPEAHGLPAAAQPSPAPPRCALCRAAPPCCAVLHGSSVHRRGVCNDCADTLECRDAPCPFCGEPMDRFVAFYEAAEE</sequence>
<name>A0A2V0PDN4_9CHLO</name>
<accession>A0A2V0PDN4</accession>
<reference evidence="2 3" key="1">
    <citation type="journal article" date="2018" name="Sci. Rep.">
        <title>Raphidocelis subcapitata (=Pseudokirchneriella subcapitata) provides an insight into genome evolution and environmental adaptations in the Sphaeropleales.</title>
        <authorList>
            <person name="Suzuki S."/>
            <person name="Yamaguchi H."/>
            <person name="Nakajima N."/>
            <person name="Kawachi M."/>
        </authorList>
    </citation>
    <scope>NUCLEOTIDE SEQUENCE [LARGE SCALE GENOMIC DNA]</scope>
    <source>
        <strain evidence="2 3">NIES-35</strain>
    </source>
</reference>